<dbReference type="PANTHER" id="PTHR18895">
    <property type="entry name" value="HEMK METHYLTRANSFERASE"/>
    <property type="match status" value="1"/>
</dbReference>
<evidence type="ECO:0000259" key="7">
    <source>
        <dbReference type="Pfam" id="PF17827"/>
    </source>
</evidence>
<dbReference type="InterPro" id="IPR040758">
    <property type="entry name" value="PrmC_N"/>
</dbReference>
<dbReference type="GO" id="GO:0102559">
    <property type="term" value="F:peptide chain release factor N(5)-glutamine methyltransferase activity"/>
    <property type="evidence" value="ECO:0007669"/>
    <property type="project" value="UniProtKB-EC"/>
</dbReference>
<dbReference type="Pfam" id="PF05175">
    <property type="entry name" value="MTS"/>
    <property type="match status" value="1"/>
</dbReference>
<dbReference type="EMBL" id="FOHZ01000003">
    <property type="protein sequence ID" value="SET02042.1"/>
    <property type="molecule type" value="Genomic_DNA"/>
</dbReference>
<name>A0A1I0B5R9_9GAMM</name>
<feature type="binding site" evidence="5">
    <location>
        <position position="171"/>
    </location>
    <ligand>
        <name>S-adenosyl-L-methionine</name>
        <dbReference type="ChEBI" id="CHEBI:59789"/>
    </ligand>
</feature>
<protein>
    <recommendedName>
        <fullName evidence="5">Release factor glutamine methyltransferase</fullName>
        <shortName evidence="5">RF MTase</shortName>
        <ecNumber evidence="5">2.1.1.297</ecNumber>
    </recommendedName>
    <alternativeName>
        <fullName evidence="5">N5-glutamine methyltransferase PrmC</fullName>
    </alternativeName>
    <alternativeName>
        <fullName evidence="5">Protein-(glutamine-N5) MTase PrmC</fullName>
    </alternativeName>
    <alternativeName>
        <fullName evidence="5">Protein-glutamine N-methyltransferase PrmC</fullName>
    </alternativeName>
</protein>
<evidence type="ECO:0000313" key="8">
    <source>
        <dbReference type="EMBL" id="SET02042.1"/>
    </source>
</evidence>
<evidence type="ECO:0000256" key="2">
    <source>
        <dbReference type="ARBA" id="ARBA00022679"/>
    </source>
</evidence>
<dbReference type="SUPFAM" id="SSF53335">
    <property type="entry name" value="S-adenosyl-L-methionine-dependent methyltransferases"/>
    <property type="match status" value="1"/>
</dbReference>
<organism evidence="8 9">
    <name type="scientific">Marinobacter segnicrescens</name>
    <dbReference type="NCBI Taxonomy" id="430453"/>
    <lineage>
        <taxon>Bacteria</taxon>
        <taxon>Pseudomonadati</taxon>
        <taxon>Pseudomonadota</taxon>
        <taxon>Gammaproteobacteria</taxon>
        <taxon>Pseudomonadales</taxon>
        <taxon>Marinobacteraceae</taxon>
        <taxon>Marinobacter</taxon>
    </lineage>
</organism>
<feature type="domain" description="Release factor glutamine methyltransferase N-terminal" evidence="7">
    <location>
        <begin position="19"/>
        <end position="77"/>
    </location>
</feature>
<accession>A0A1I0B5R9</accession>
<dbReference type="Pfam" id="PF17827">
    <property type="entry name" value="PrmC_N"/>
    <property type="match status" value="1"/>
</dbReference>
<dbReference type="InterPro" id="IPR029063">
    <property type="entry name" value="SAM-dependent_MTases_sf"/>
</dbReference>
<dbReference type="InterPro" id="IPR050320">
    <property type="entry name" value="N5-glutamine_MTase"/>
</dbReference>
<dbReference type="InterPro" id="IPR004556">
    <property type="entry name" value="HemK-like"/>
</dbReference>
<evidence type="ECO:0000256" key="3">
    <source>
        <dbReference type="ARBA" id="ARBA00022691"/>
    </source>
</evidence>
<dbReference type="InterPro" id="IPR019874">
    <property type="entry name" value="RF_methyltr_PrmC"/>
</dbReference>
<dbReference type="FunFam" id="3.40.50.150:FF:000053">
    <property type="entry name" value="Release factor glutamine methyltransferase"/>
    <property type="match status" value="1"/>
</dbReference>
<proteinExistence type="inferred from homology"/>
<dbReference type="HAMAP" id="MF_02126">
    <property type="entry name" value="RF_methyltr_PrmC"/>
    <property type="match status" value="1"/>
</dbReference>
<keyword evidence="2 5" id="KW-0808">Transferase</keyword>
<feature type="binding site" evidence="5">
    <location>
        <begin position="121"/>
        <end position="125"/>
    </location>
    <ligand>
        <name>S-adenosyl-L-methionine</name>
        <dbReference type="ChEBI" id="CHEBI:59789"/>
    </ligand>
</feature>
<gene>
    <name evidence="5" type="primary">prmC</name>
    <name evidence="8" type="ORF">SAMN04487962_103241</name>
</gene>
<feature type="binding site" evidence="5">
    <location>
        <position position="144"/>
    </location>
    <ligand>
        <name>S-adenosyl-L-methionine</name>
        <dbReference type="ChEBI" id="CHEBI:59789"/>
    </ligand>
</feature>
<feature type="domain" description="Methyltransferase small" evidence="6">
    <location>
        <begin position="109"/>
        <end position="194"/>
    </location>
</feature>
<dbReference type="EC" id="2.1.1.297" evidence="5"/>
<dbReference type="STRING" id="430453.SAMN04487962_103241"/>
<dbReference type="RefSeq" id="WP_091849254.1">
    <property type="nucleotide sequence ID" value="NZ_FOHZ01000003.1"/>
</dbReference>
<dbReference type="PROSITE" id="PS00092">
    <property type="entry name" value="N6_MTASE"/>
    <property type="match status" value="1"/>
</dbReference>
<dbReference type="CDD" id="cd02440">
    <property type="entry name" value="AdoMet_MTases"/>
    <property type="match status" value="1"/>
</dbReference>
<dbReference type="OrthoDB" id="9800643at2"/>
<feature type="binding site" evidence="5">
    <location>
        <position position="186"/>
    </location>
    <ligand>
        <name>S-adenosyl-L-methionine</name>
        <dbReference type="ChEBI" id="CHEBI:59789"/>
    </ligand>
</feature>
<keyword evidence="9" id="KW-1185">Reference proteome</keyword>
<comment type="catalytic activity">
    <reaction evidence="4 5">
        <text>L-glutaminyl-[peptide chain release factor] + S-adenosyl-L-methionine = N(5)-methyl-L-glutaminyl-[peptide chain release factor] + S-adenosyl-L-homocysteine + H(+)</text>
        <dbReference type="Rhea" id="RHEA:42896"/>
        <dbReference type="Rhea" id="RHEA-COMP:10271"/>
        <dbReference type="Rhea" id="RHEA-COMP:10272"/>
        <dbReference type="ChEBI" id="CHEBI:15378"/>
        <dbReference type="ChEBI" id="CHEBI:30011"/>
        <dbReference type="ChEBI" id="CHEBI:57856"/>
        <dbReference type="ChEBI" id="CHEBI:59789"/>
        <dbReference type="ChEBI" id="CHEBI:61891"/>
        <dbReference type="EC" id="2.1.1.297"/>
    </reaction>
</comment>
<feature type="binding site" evidence="5">
    <location>
        <begin position="186"/>
        <end position="189"/>
    </location>
    <ligand>
        <name>substrate</name>
    </ligand>
</feature>
<evidence type="ECO:0000256" key="1">
    <source>
        <dbReference type="ARBA" id="ARBA00022603"/>
    </source>
</evidence>
<evidence type="ECO:0000259" key="6">
    <source>
        <dbReference type="Pfam" id="PF05175"/>
    </source>
</evidence>
<dbReference type="AlphaFoldDB" id="A0A1I0B5R9"/>
<dbReference type="InterPro" id="IPR007848">
    <property type="entry name" value="Small_mtfrase_dom"/>
</dbReference>
<dbReference type="Proteomes" id="UP000198762">
    <property type="component" value="Unassembled WGS sequence"/>
</dbReference>
<reference evidence="9" key="1">
    <citation type="submission" date="2016-10" db="EMBL/GenBank/DDBJ databases">
        <authorList>
            <person name="Varghese N."/>
            <person name="Submissions S."/>
        </authorList>
    </citation>
    <scope>NUCLEOTIDE SEQUENCE [LARGE SCALE GENOMIC DNA]</scope>
    <source>
        <strain evidence="9">CGMCC 1.6489</strain>
    </source>
</reference>
<evidence type="ECO:0000313" key="9">
    <source>
        <dbReference type="Proteomes" id="UP000198762"/>
    </source>
</evidence>
<keyword evidence="1 5" id="KW-0489">Methyltransferase</keyword>
<evidence type="ECO:0000256" key="5">
    <source>
        <dbReference type="HAMAP-Rule" id="MF_02126"/>
    </source>
</evidence>
<dbReference type="Gene3D" id="1.10.8.10">
    <property type="entry name" value="DNA helicase RuvA subunit, C-terminal domain"/>
    <property type="match status" value="1"/>
</dbReference>
<dbReference type="Gene3D" id="3.40.50.150">
    <property type="entry name" value="Vaccinia Virus protein VP39"/>
    <property type="match status" value="1"/>
</dbReference>
<keyword evidence="3 5" id="KW-0949">S-adenosyl-L-methionine</keyword>
<sequence length="279" mass="30980">MSEPLLTCEQVLAEACGRIGGESPRLDAELLLADVTGWSRTRFRAFPETELSDDQVRQFCHLVERRSSGEPIAHILGHQDFWSLALDVTPDTLIPRPDTECLVEAALELPLPERARVIDLGTGTGAIALALLSERPDWQVLATDLVPGAVALARRNAERCGLPLRVIRSHWFDEVEPQHFDLIISNPPYIEEGDRHLSKGDVRHEPDSALVSGPDGLDAIRHLVTESQRWLTPGGWLVLEHGYNQGEAVRSLFSGAGYSAVETRKDYGDNERLTLGRWD</sequence>
<dbReference type="NCBIfam" id="TIGR03534">
    <property type="entry name" value="RF_mod_PrmC"/>
    <property type="match status" value="1"/>
</dbReference>
<evidence type="ECO:0000256" key="4">
    <source>
        <dbReference type="ARBA" id="ARBA00048391"/>
    </source>
</evidence>
<dbReference type="GO" id="GO:0003676">
    <property type="term" value="F:nucleic acid binding"/>
    <property type="evidence" value="ECO:0007669"/>
    <property type="project" value="InterPro"/>
</dbReference>
<dbReference type="GO" id="GO:0032259">
    <property type="term" value="P:methylation"/>
    <property type="evidence" value="ECO:0007669"/>
    <property type="project" value="UniProtKB-KW"/>
</dbReference>
<dbReference type="InterPro" id="IPR002052">
    <property type="entry name" value="DNA_methylase_N6_adenine_CS"/>
</dbReference>
<dbReference type="NCBIfam" id="TIGR00536">
    <property type="entry name" value="hemK_fam"/>
    <property type="match status" value="1"/>
</dbReference>
<comment type="function">
    <text evidence="5">Methylates the class 1 translation termination release factors RF1/PrfA and RF2/PrfB on the glutamine residue of the universally conserved GGQ motif.</text>
</comment>
<dbReference type="PANTHER" id="PTHR18895:SF74">
    <property type="entry name" value="MTRF1L RELEASE FACTOR GLUTAMINE METHYLTRANSFERASE"/>
    <property type="match status" value="1"/>
</dbReference>
<comment type="similarity">
    <text evidence="5">Belongs to the protein N5-glutamine methyltransferase family. PrmC subfamily.</text>
</comment>